<sequence>MHVMRVPKGGEVVLFNGCNGEWLACVMDIGRQGCTLSVRAQLRQQTDGSADVWLLFAPLKRLHIDLLAEKACELGVSVLWPLFTQHTAVTRVNTDRLRLQVVKAAEQCGRLTVPEVRQPIAALDQVLVHWPVERRLIVCDESGHGESVTAAMTSIGPGPVAILVGPEGGLAKTELDLLRILPFATRVSLGSLVLRAETAALAALVCWQALCGDWRVSFYQRT</sequence>
<evidence type="ECO:0000256" key="9">
    <source>
        <dbReference type="ARBA" id="ARBA00025699"/>
    </source>
</evidence>
<dbReference type="SUPFAM" id="SSF88697">
    <property type="entry name" value="PUA domain-like"/>
    <property type="match status" value="1"/>
</dbReference>
<evidence type="ECO:0000256" key="4">
    <source>
        <dbReference type="ARBA" id="ARBA00022490"/>
    </source>
</evidence>
<keyword evidence="8" id="KW-0949">S-adenosyl-L-methionine</keyword>
<evidence type="ECO:0000313" key="12">
    <source>
        <dbReference type="EMBL" id="VBB68952.1"/>
    </source>
</evidence>
<dbReference type="InterPro" id="IPR029026">
    <property type="entry name" value="tRNA_m1G_MTases_N"/>
</dbReference>
<dbReference type="GO" id="GO:0005737">
    <property type="term" value="C:cytoplasm"/>
    <property type="evidence" value="ECO:0007669"/>
    <property type="project" value="UniProtKB-SubCell"/>
</dbReference>
<proteinExistence type="inferred from homology"/>
<dbReference type="InterPro" id="IPR029028">
    <property type="entry name" value="Alpha/beta_knot_MTases"/>
</dbReference>
<evidence type="ECO:0000256" key="8">
    <source>
        <dbReference type="ARBA" id="ARBA00022691"/>
    </source>
</evidence>
<accession>A0A484HAZ5</accession>
<dbReference type="GO" id="GO:0070042">
    <property type="term" value="F:rRNA (uridine-N3-)-methyltransferase activity"/>
    <property type="evidence" value="ECO:0007669"/>
    <property type="project" value="TreeGrafter"/>
</dbReference>
<dbReference type="PANTHER" id="PTHR30027:SF3">
    <property type="entry name" value="16S RRNA (URACIL(1498)-N(3))-METHYLTRANSFERASE"/>
    <property type="match status" value="1"/>
</dbReference>
<gene>
    <name evidence="12" type="ORF">RIEGSTA812A_PEG_425</name>
</gene>
<dbReference type="NCBIfam" id="TIGR00046">
    <property type="entry name" value="RsmE family RNA methyltransferase"/>
    <property type="match status" value="1"/>
</dbReference>
<keyword evidence="5" id="KW-0698">rRNA processing</keyword>
<evidence type="ECO:0000256" key="1">
    <source>
        <dbReference type="ARBA" id="ARBA00004496"/>
    </source>
</evidence>
<evidence type="ECO:0000256" key="6">
    <source>
        <dbReference type="ARBA" id="ARBA00022603"/>
    </source>
</evidence>
<evidence type="ECO:0000259" key="11">
    <source>
        <dbReference type="Pfam" id="PF04452"/>
    </source>
</evidence>
<comment type="similarity">
    <text evidence="2">Belongs to the RNA methyltransferase RsmE family.</text>
</comment>
<evidence type="ECO:0000256" key="7">
    <source>
        <dbReference type="ARBA" id="ARBA00022679"/>
    </source>
</evidence>
<dbReference type="InterPro" id="IPR015947">
    <property type="entry name" value="PUA-like_sf"/>
</dbReference>
<evidence type="ECO:0000256" key="3">
    <source>
        <dbReference type="ARBA" id="ARBA00012328"/>
    </source>
</evidence>
<organism evidence="12">
    <name type="scientific">invertebrate metagenome</name>
    <dbReference type="NCBI Taxonomy" id="1711999"/>
    <lineage>
        <taxon>unclassified sequences</taxon>
        <taxon>metagenomes</taxon>
        <taxon>organismal metagenomes</taxon>
    </lineage>
</organism>
<dbReference type="SUPFAM" id="SSF75217">
    <property type="entry name" value="alpha/beta knot"/>
    <property type="match status" value="1"/>
</dbReference>
<evidence type="ECO:0000256" key="10">
    <source>
        <dbReference type="ARBA" id="ARBA00047944"/>
    </source>
</evidence>
<feature type="domain" description="Ribosomal RNA small subunit methyltransferase E methyltransferase" evidence="11">
    <location>
        <begin position="51"/>
        <end position="207"/>
    </location>
</feature>
<keyword evidence="7 12" id="KW-0808">Transferase</keyword>
<name>A0A484HAZ5_9ZZZZ</name>
<dbReference type="Gene3D" id="3.40.1280.10">
    <property type="match status" value="1"/>
</dbReference>
<dbReference type="Pfam" id="PF04452">
    <property type="entry name" value="Methyltrans_RNA"/>
    <property type="match status" value="1"/>
</dbReference>
<dbReference type="PANTHER" id="PTHR30027">
    <property type="entry name" value="RIBOSOMAL RNA SMALL SUBUNIT METHYLTRANSFERASE E"/>
    <property type="match status" value="1"/>
</dbReference>
<dbReference type="Gene3D" id="2.40.240.20">
    <property type="entry name" value="Hypothetical PUA domain-like, domain 1"/>
    <property type="match status" value="1"/>
</dbReference>
<dbReference type="AlphaFoldDB" id="A0A484HAZ5"/>
<keyword evidence="6 12" id="KW-0489">Methyltransferase</keyword>
<comment type="function">
    <text evidence="9">Specifically methylates the N3 position of the uracil ring of uridine 1498 (m3U1498) in 16S rRNA. Acts on the fully assembled 30S ribosomal subunit.</text>
</comment>
<comment type="subcellular location">
    <subcellularLocation>
        <location evidence="1">Cytoplasm</location>
    </subcellularLocation>
</comment>
<evidence type="ECO:0000256" key="2">
    <source>
        <dbReference type="ARBA" id="ARBA00005528"/>
    </source>
</evidence>
<dbReference type="InterPro" id="IPR046886">
    <property type="entry name" value="RsmE_MTase_dom"/>
</dbReference>
<comment type="catalytic activity">
    <reaction evidence="10">
        <text>uridine(1498) in 16S rRNA + S-adenosyl-L-methionine = N(3)-methyluridine(1498) in 16S rRNA + S-adenosyl-L-homocysteine + H(+)</text>
        <dbReference type="Rhea" id="RHEA:42920"/>
        <dbReference type="Rhea" id="RHEA-COMP:10283"/>
        <dbReference type="Rhea" id="RHEA-COMP:10284"/>
        <dbReference type="ChEBI" id="CHEBI:15378"/>
        <dbReference type="ChEBI" id="CHEBI:57856"/>
        <dbReference type="ChEBI" id="CHEBI:59789"/>
        <dbReference type="ChEBI" id="CHEBI:65315"/>
        <dbReference type="ChEBI" id="CHEBI:74502"/>
        <dbReference type="EC" id="2.1.1.193"/>
    </reaction>
</comment>
<dbReference type="EMBL" id="LR026963">
    <property type="protein sequence ID" value="VBB68952.1"/>
    <property type="molecule type" value="Genomic_DNA"/>
</dbReference>
<dbReference type="NCBIfam" id="NF008696">
    <property type="entry name" value="PRK11713.3-5"/>
    <property type="match status" value="1"/>
</dbReference>
<dbReference type="GO" id="GO:0070475">
    <property type="term" value="P:rRNA base methylation"/>
    <property type="evidence" value="ECO:0007669"/>
    <property type="project" value="TreeGrafter"/>
</dbReference>
<reference evidence="12" key="1">
    <citation type="submission" date="2018-10" db="EMBL/GenBank/DDBJ databases">
        <authorList>
            <person name="Gruber-Vodicka H."/>
            <person name="Jaeckle O."/>
        </authorList>
    </citation>
    <scope>NUCLEOTIDE SEQUENCE</scope>
</reference>
<dbReference type="CDD" id="cd18084">
    <property type="entry name" value="RsmE-like"/>
    <property type="match status" value="1"/>
</dbReference>
<dbReference type="EC" id="2.1.1.193" evidence="3"/>
<dbReference type="InterPro" id="IPR006700">
    <property type="entry name" value="RsmE"/>
</dbReference>
<keyword evidence="4" id="KW-0963">Cytoplasm</keyword>
<dbReference type="PIRSF" id="PIRSF015601">
    <property type="entry name" value="MTase_slr0722"/>
    <property type="match status" value="1"/>
</dbReference>
<protein>
    <recommendedName>
        <fullName evidence="3">16S rRNA (uracil(1498)-N(3))-methyltransferase</fullName>
        <ecNumber evidence="3">2.1.1.193</ecNumber>
    </recommendedName>
</protein>
<evidence type="ECO:0000256" key="5">
    <source>
        <dbReference type="ARBA" id="ARBA00022552"/>
    </source>
</evidence>